<dbReference type="InterPro" id="IPR050294">
    <property type="entry name" value="RnfB_subfamily"/>
</dbReference>
<accession>A0A841KRW6</accession>
<evidence type="ECO:0000313" key="8">
    <source>
        <dbReference type="Proteomes" id="UP000579281"/>
    </source>
</evidence>
<dbReference type="PANTHER" id="PTHR42859:SF17">
    <property type="entry name" value="ELECTRON TRANSPORT PROTEIN HYDN-RELATED"/>
    <property type="match status" value="1"/>
</dbReference>
<dbReference type="GO" id="GO:0046872">
    <property type="term" value="F:metal ion binding"/>
    <property type="evidence" value="ECO:0007669"/>
    <property type="project" value="UniProtKB-KW"/>
</dbReference>
<gene>
    <name evidence="7" type="ORF">HNQ80_000973</name>
</gene>
<dbReference type="CDD" id="cd10550">
    <property type="entry name" value="DMSOR_beta_like"/>
    <property type="match status" value="1"/>
</dbReference>
<protein>
    <submittedName>
        <fullName evidence="7">Fe-S-cluster-containing dehydrogenase component</fullName>
    </submittedName>
</protein>
<sequence length="220" mass="23878">MSQDERKGFLERETTRREFLKLAGKGMAGAAISVSFLSMLGFTHESEAVAAFALSKGVLIADRNRCTGCQRCEINCTSLNDGKVQPFISRVKVSRNYNFGVDGPKISYWKEDGQYGNLLMTPETCKQCKDPACGNACPKGAIIADPKTGARVVVKEECIGCGSCTKACPWHLPTVDPETMKSSKCVLCGMCATNCPTGALNIIPWEDVKVAMIRRGYMLG</sequence>
<evidence type="ECO:0000313" key="7">
    <source>
        <dbReference type="EMBL" id="MBB6214888.1"/>
    </source>
</evidence>
<dbReference type="Pfam" id="PF12800">
    <property type="entry name" value="Fer4_4"/>
    <property type="match status" value="1"/>
</dbReference>
<evidence type="ECO:0000256" key="4">
    <source>
        <dbReference type="ARBA" id="ARBA00023004"/>
    </source>
</evidence>
<dbReference type="InterPro" id="IPR006311">
    <property type="entry name" value="TAT_signal"/>
</dbReference>
<dbReference type="EMBL" id="JACHEN010000004">
    <property type="protein sequence ID" value="MBB6214888.1"/>
    <property type="molecule type" value="Genomic_DNA"/>
</dbReference>
<keyword evidence="4" id="KW-0408">Iron</keyword>
<name>A0A841KRW6_9FIRM</name>
<dbReference type="AlphaFoldDB" id="A0A841KRW6"/>
<organism evidence="7 8">
    <name type="scientific">Anaerosolibacter carboniphilus</name>
    <dbReference type="NCBI Taxonomy" id="1417629"/>
    <lineage>
        <taxon>Bacteria</taxon>
        <taxon>Bacillati</taxon>
        <taxon>Bacillota</taxon>
        <taxon>Clostridia</taxon>
        <taxon>Peptostreptococcales</taxon>
        <taxon>Thermotaleaceae</taxon>
        <taxon>Anaerosolibacter</taxon>
    </lineage>
</organism>
<dbReference type="RefSeq" id="WP_184308684.1">
    <property type="nucleotide sequence ID" value="NZ_JACHEN010000004.1"/>
</dbReference>
<keyword evidence="5" id="KW-0411">Iron-sulfur</keyword>
<dbReference type="PANTHER" id="PTHR42859">
    <property type="entry name" value="OXIDOREDUCTASE"/>
    <property type="match status" value="1"/>
</dbReference>
<dbReference type="PROSITE" id="PS00198">
    <property type="entry name" value="4FE4S_FER_1"/>
    <property type="match status" value="1"/>
</dbReference>
<feature type="domain" description="4Fe-4S ferredoxin-type" evidence="6">
    <location>
        <begin position="149"/>
        <end position="178"/>
    </location>
</feature>
<evidence type="ECO:0000256" key="5">
    <source>
        <dbReference type="ARBA" id="ARBA00023014"/>
    </source>
</evidence>
<keyword evidence="3" id="KW-0677">Repeat</keyword>
<dbReference type="SUPFAM" id="SSF54862">
    <property type="entry name" value="4Fe-4S ferredoxins"/>
    <property type="match status" value="1"/>
</dbReference>
<dbReference type="PROSITE" id="PS51318">
    <property type="entry name" value="TAT"/>
    <property type="match status" value="1"/>
</dbReference>
<evidence type="ECO:0000256" key="3">
    <source>
        <dbReference type="ARBA" id="ARBA00022737"/>
    </source>
</evidence>
<dbReference type="InterPro" id="IPR017896">
    <property type="entry name" value="4Fe4S_Fe-S-bd"/>
</dbReference>
<dbReference type="PROSITE" id="PS51379">
    <property type="entry name" value="4FE4S_FER_2"/>
    <property type="match status" value="4"/>
</dbReference>
<evidence type="ECO:0000259" key="6">
    <source>
        <dbReference type="PROSITE" id="PS51379"/>
    </source>
</evidence>
<keyword evidence="2" id="KW-0479">Metal-binding</keyword>
<feature type="domain" description="4Fe-4S ferredoxin-type" evidence="6">
    <location>
        <begin position="57"/>
        <end position="87"/>
    </location>
</feature>
<evidence type="ECO:0000256" key="2">
    <source>
        <dbReference type="ARBA" id="ARBA00022723"/>
    </source>
</evidence>
<reference evidence="7 8" key="1">
    <citation type="submission" date="2020-08" db="EMBL/GenBank/DDBJ databases">
        <title>Genomic Encyclopedia of Type Strains, Phase IV (KMG-IV): sequencing the most valuable type-strain genomes for metagenomic binning, comparative biology and taxonomic classification.</title>
        <authorList>
            <person name="Goeker M."/>
        </authorList>
    </citation>
    <scope>NUCLEOTIDE SEQUENCE [LARGE SCALE GENOMIC DNA]</scope>
    <source>
        <strain evidence="7 8">DSM 103526</strain>
    </source>
</reference>
<feature type="domain" description="4Fe-4S ferredoxin-type" evidence="6">
    <location>
        <begin position="179"/>
        <end position="205"/>
    </location>
</feature>
<evidence type="ECO:0000256" key="1">
    <source>
        <dbReference type="ARBA" id="ARBA00022485"/>
    </source>
</evidence>
<dbReference type="Proteomes" id="UP000579281">
    <property type="component" value="Unassembled WGS sequence"/>
</dbReference>
<proteinExistence type="predicted"/>
<dbReference type="InterPro" id="IPR017900">
    <property type="entry name" value="4Fe4S_Fe_S_CS"/>
</dbReference>
<keyword evidence="8" id="KW-1185">Reference proteome</keyword>
<dbReference type="GO" id="GO:0051539">
    <property type="term" value="F:4 iron, 4 sulfur cluster binding"/>
    <property type="evidence" value="ECO:0007669"/>
    <property type="project" value="UniProtKB-KW"/>
</dbReference>
<keyword evidence="1" id="KW-0004">4Fe-4S</keyword>
<feature type="domain" description="4Fe-4S ferredoxin-type" evidence="6">
    <location>
        <begin position="116"/>
        <end position="147"/>
    </location>
</feature>
<dbReference type="Gene3D" id="3.30.70.20">
    <property type="match status" value="2"/>
</dbReference>
<comment type="caution">
    <text evidence="7">The sequence shown here is derived from an EMBL/GenBank/DDBJ whole genome shotgun (WGS) entry which is preliminary data.</text>
</comment>
<dbReference type="Pfam" id="PF13247">
    <property type="entry name" value="Fer4_11"/>
    <property type="match status" value="1"/>
</dbReference>
<dbReference type="NCBIfam" id="NF007382">
    <property type="entry name" value="PRK09898.1"/>
    <property type="match status" value="1"/>
</dbReference>